<dbReference type="EMBL" id="KL662144">
    <property type="protein sequence ID" value="KFM27344.1"/>
    <property type="molecule type" value="Genomic_DNA"/>
</dbReference>
<dbReference type="RefSeq" id="XP_011400311.1">
    <property type="nucleotide sequence ID" value="XM_011402009.1"/>
</dbReference>
<keyword evidence="5" id="KW-0934">Plastid</keyword>
<dbReference type="Pfam" id="PF11891">
    <property type="entry name" value="RETICULATA-like"/>
    <property type="match status" value="1"/>
</dbReference>
<dbReference type="eggNOG" id="ENOG502QPQK">
    <property type="taxonomic scope" value="Eukaryota"/>
</dbReference>
<feature type="compositionally biased region" description="Gly residues" evidence="10">
    <location>
        <begin position="1"/>
        <end position="22"/>
    </location>
</feature>
<evidence type="ECO:0000256" key="5">
    <source>
        <dbReference type="ARBA" id="ARBA00022640"/>
    </source>
</evidence>
<reference evidence="12" key="4">
    <citation type="submission" date="2018-11" db="EMBL/GenBank/DDBJ databases">
        <title>Characterization of plant carbon substrate utilization by Auxenochlorella protothecoides.</title>
        <authorList>
            <person name="Vogler B.W."/>
            <person name="Starkenburg S.R."/>
            <person name="Sudasinghe N."/>
            <person name="Schambach J.Y."/>
            <person name="Rollin J.A."/>
            <person name="Pattathil S."/>
            <person name="Barry A.N."/>
        </authorList>
    </citation>
    <scope>NUCLEOTIDE SEQUENCE [LARGE SCALE GENOMIC DNA]</scope>
    <source>
        <strain evidence="12">UTEX 25</strain>
    </source>
</reference>
<keyword evidence="13" id="KW-1185">Reference proteome</keyword>
<evidence type="ECO:0000256" key="8">
    <source>
        <dbReference type="ARBA" id="ARBA00022989"/>
    </source>
</evidence>
<protein>
    <recommendedName>
        <fullName evidence="15">Protein RETICULATA-RELATED 1, chloroplastic</fullName>
    </recommendedName>
</protein>
<dbReference type="GeneID" id="23616005"/>
<dbReference type="PANTHER" id="PTHR31038:SF10">
    <property type="entry name" value="OS04G0524400 PROTEIN"/>
    <property type="match status" value="1"/>
</dbReference>
<reference evidence="14" key="2">
    <citation type="journal article" date="2018" name="Algal Res.">
        <title>Characterization of plant carbon substrate utilization by Auxenochlorella protothecoides.</title>
        <authorList>
            <person name="Vogler B.W."/>
            <person name="Starkenburg S.R."/>
            <person name="Sudasinghe N."/>
            <person name="Schambach J.Y."/>
            <person name="Rollin J.A."/>
            <person name="Pattathil S."/>
            <person name="Barry A.N."/>
        </authorList>
    </citation>
    <scope>NUCLEOTIDE SEQUENCE [LARGE SCALE GENOMIC DNA]</scope>
    <source>
        <strain evidence="14">UTEX 25</strain>
    </source>
</reference>
<evidence type="ECO:0000256" key="9">
    <source>
        <dbReference type="ARBA" id="ARBA00023136"/>
    </source>
</evidence>
<keyword evidence="8" id="KW-1133">Transmembrane helix</keyword>
<evidence type="ECO:0000256" key="4">
    <source>
        <dbReference type="ARBA" id="ARBA00022528"/>
    </source>
</evidence>
<comment type="subcellular location">
    <subcellularLocation>
        <location evidence="1">Membrane</location>
        <topology evidence="1">Multi-pass membrane protein</topology>
    </subcellularLocation>
    <subcellularLocation>
        <location evidence="2">Plastid</location>
        <location evidence="2">Chloroplast</location>
    </subcellularLocation>
</comment>
<keyword evidence="7" id="KW-0809">Transit peptide</keyword>
<evidence type="ECO:0000256" key="7">
    <source>
        <dbReference type="ARBA" id="ARBA00022946"/>
    </source>
</evidence>
<dbReference type="AlphaFoldDB" id="A0A087SNP0"/>
<gene>
    <name evidence="12" type="ORF">APUTEX25_003738</name>
    <name evidence="11" type="ORF">F751_4614</name>
</gene>
<keyword evidence="4" id="KW-0150">Chloroplast</keyword>
<reference evidence="12" key="3">
    <citation type="submission" date="2018-10" db="EMBL/GenBank/DDBJ databases">
        <authorList>
            <person name="Hovde B."/>
            <person name="Zhang X."/>
        </authorList>
    </citation>
    <scope>NUCLEOTIDE SEQUENCE [LARGE SCALE GENOMIC DNA]</scope>
    <source>
        <strain evidence="12">UTEX 25</strain>
    </source>
</reference>
<proteinExistence type="inferred from homology"/>
<dbReference type="EMBL" id="QOKY01000127">
    <property type="protein sequence ID" value="RMZ57495.1"/>
    <property type="molecule type" value="Genomic_DNA"/>
</dbReference>
<evidence type="ECO:0000313" key="14">
    <source>
        <dbReference type="Proteomes" id="UP000279271"/>
    </source>
</evidence>
<evidence type="ECO:0000256" key="1">
    <source>
        <dbReference type="ARBA" id="ARBA00004141"/>
    </source>
</evidence>
<keyword evidence="6" id="KW-0812">Transmembrane</keyword>
<feature type="region of interest" description="Disordered" evidence="10">
    <location>
        <begin position="1"/>
        <end position="24"/>
    </location>
</feature>
<dbReference type="InterPro" id="IPR021825">
    <property type="entry name" value="RETICULATA-related"/>
</dbReference>
<dbReference type="GO" id="GO:0009706">
    <property type="term" value="C:chloroplast inner membrane"/>
    <property type="evidence" value="ECO:0007669"/>
    <property type="project" value="TreeGrafter"/>
</dbReference>
<accession>A0A087SNP0</accession>
<evidence type="ECO:0000256" key="2">
    <source>
        <dbReference type="ARBA" id="ARBA00004229"/>
    </source>
</evidence>
<sequence>MGGGDSGLGGGGDGTGGKGEGAGWNEDDGEEYLNLAQAEELAAAKNIKLPADFAAAAVEGGLRLSTLQHYISLLSGGWLTRWLASTIPAFRDRLIADRMFLFKVLAEVTIDTGCATVAEVRKRGDEFWGEFEFYLSDLMVGLVLDVVLVGLLAPVALKGRKPRAQTGWIKKRLAALPSAVFEASTPTRPYTVLGRLGCLGVKALEYSLAGFACGLVGQGVANSLMIVKRKYQGAREDDVAVPPLIGTALVWGLFMGVSSNVRYQTVFGLERLVELTIARRFPPIAYGTTVAIRFANNVIGGEQFVDLARWAGVQ</sequence>
<evidence type="ECO:0000313" key="13">
    <source>
        <dbReference type="Proteomes" id="UP000028924"/>
    </source>
</evidence>
<evidence type="ECO:0000256" key="6">
    <source>
        <dbReference type="ARBA" id="ARBA00022692"/>
    </source>
</evidence>
<name>A0A087SNP0_AUXPR</name>
<dbReference type="STRING" id="3075.A0A087SNP0"/>
<organism evidence="11 13">
    <name type="scientific">Auxenochlorella protothecoides</name>
    <name type="common">Green microalga</name>
    <name type="synonym">Chlorella protothecoides</name>
    <dbReference type="NCBI Taxonomy" id="3075"/>
    <lineage>
        <taxon>Eukaryota</taxon>
        <taxon>Viridiplantae</taxon>
        <taxon>Chlorophyta</taxon>
        <taxon>core chlorophytes</taxon>
        <taxon>Trebouxiophyceae</taxon>
        <taxon>Chlorellales</taxon>
        <taxon>Chlorellaceae</taxon>
        <taxon>Auxenochlorella</taxon>
    </lineage>
</organism>
<evidence type="ECO:0000256" key="3">
    <source>
        <dbReference type="ARBA" id="ARBA00010793"/>
    </source>
</evidence>
<evidence type="ECO:0008006" key="15">
    <source>
        <dbReference type="Google" id="ProtNLM"/>
    </source>
</evidence>
<evidence type="ECO:0000313" key="11">
    <source>
        <dbReference type="EMBL" id="KFM27344.1"/>
    </source>
</evidence>
<comment type="similarity">
    <text evidence="3">Belongs to the RETICULATA family.</text>
</comment>
<reference evidence="11 13" key="1">
    <citation type="journal article" date="2014" name="BMC Genomics">
        <title>Oil accumulation mechanisms of the oleaginous microalga Chlorella protothecoides revealed through its genome, transcriptomes, and proteomes.</title>
        <authorList>
            <person name="Gao C."/>
            <person name="Wang Y."/>
            <person name="Shen Y."/>
            <person name="Yan D."/>
            <person name="He X."/>
            <person name="Dai J."/>
            <person name="Wu Q."/>
        </authorList>
    </citation>
    <scope>NUCLEOTIDE SEQUENCE [LARGE SCALE GENOMIC DNA]</scope>
    <source>
        <strain evidence="11 13">0710</strain>
    </source>
</reference>
<dbReference type="PANTHER" id="PTHR31038">
    <property type="entry name" value="EXPRESSED PROTEIN-RELATED"/>
    <property type="match status" value="1"/>
</dbReference>
<dbReference type="KEGG" id="apro:F751_4614"/>
<dbReference type="GO" id="GO:0099402">
    <property type="term" value="P:plant organ development"/>
    <property type="evidence" value="ECO:0007669"/>
    <property type="project" value="TreeGrafter"/>
</dbReference>
<keyword evidence="9" id="KW-0472">Membrane</keyword>
<dbReference type="Proteomes" id="UP000279271">
    <property type="component" value="Unassembled WGS sequence"/>
</dbReference>
<evidence type="ECO:0000313" key="12">
    <source>
        <dbReference type="EMBL" id="RMZ57495.1"/>
    </source>
</evidence>
<dbReference type="OrthoDB" id="205639at2759"/>
<dbReference type="Proteomes" id="UP000028924">
    <property type="component" value="Unassembled WGS sequence"/>
</dbReference>
<evidence type="ECO:0000256" key="10">
    <source>
        <dbReference type="SAM" id="MobiDB-lite"/>
    </source>
</evidence>